<name>A0A4P7A265_9BACL</name>
<dbReference type="AlphaFoldDB" id="A0A4P7A265"/>
<dbReference type="Proteomes" id="UP000294292">
    <property type="component" value="Chromosome"/>
</dbReference>
<evidence type="ECO:0000256" key="1">
    <source>
        <dbReference type="SAM" id="SignalP"/>
    </source>
</evidence>
<feature type="signal peptide" evidence="1">
    <location>
        <begin position="1"/>
        <end position="21"/>
    </location>
</feature>
<dbReference type="KEGG" id="panc:E2636_17440"/>
<sequence>MKKLIISTMFASLLLVLAACGGDDAAKETKDTTDGGESSAANTVELVASNWEFDKESYTVPAGEVTVKLANEEGFHGVKIVGTDLVIDGEGEATATLEPGEYEVVCTVPCGEGHETMTTKLIVE</sequence>
<dbReference type="EMBL" id="CP038015">
    <property type="protein sequence ID" value="QBP42813.1"/>
    <property type="molecule type" value="Genomic_DNA"/>
</dbReference>
<accession>A0A4P7A265</accession>
<gene>
    <name evidence="2" type="ORF">E2636_17440</name>
</gene>
<protein>
    <submittedName>
        <fullName evidence="2">Cytochrome C oxidase subunit II</fullName>
    </submittedName>
</protein>
<evidence type="ECO:0000313" key="2">
    <source>
        <dbReference type="EMBL" id="QBP42813.1"/>
    </source>
</evidence>
<evidence type="ECO:0000313" key="3">
    <source>
        <dbReference type="Proteomes" id="UP000294292"/>
    </source>
</evidence>
<dbReference type="Gene3D" id="2.60.40.420">
    <property type="entry name" value="Cupredoxins - blue copper proteins"/>
    <property type="match status" value="1"/>
</dbReference>
<organism evidence="2 3">
    <name type="scientific">Paenisporosarcina antarctica</name>
    <dbReference type="NCBI Taxonomy" id="417367"/>
    <lineage>
        <taxon>Bacteria</taxon>
        <taxon>Bacillati</taxon>
        <taxon>Bacillota</taxon>
        <taxon>Bacilli</taxon>
        <taxon>Bacillales</taxon>
        <taxon>Caryophanaceae</taxon>
        <taxon>Paenisporosarcina</taxon>
    </lineage>
</organism>
<dbReference type="RefSeq" id="WP_134211545.1">
    <property type="nucleotide sequence ID" value="NZ_CP038015.1"/>
</dbReference>
<feature type="chain" id="PRO_5038568137" evidence="1">
    <location>
        <begin position="22"/>
        <end position="124"/>
    </location>
</feature>
<reference evidence="2 3" key="1">
    <citation type="submission" date="2019-03" db="EMBL/GenBank/DDBJ databases">
        <title>Complete genome sequence of Paenisporosarcina antarctica CGMCC 1.6503T.</title>
        <authorList>
            <person name="Rong J.-C."/>
            <person name="Chi N.-Y."/>
            <person name="Zhang Q.-F."/>
        </authorList>
    </citation>
    <scope>NUCLEOTIDE SEQUENCE [LARGE SCALE GENOMIC DNA]</scope>
    <source>
        <strain evidence="2 3">CGMCC 1.6503</strain>
    </source>
</reference>
<proteinExistence type="predicted"/>
<dbReference type="SUPFAM" id="SSF49503">
    <property type="entry name" value="Cupredoxins"/>
    <property type="match status" value="1"/>
</dbReference>
<keyword evidence="1" id="KW-0732">Signal</keyword>
<dbReference type="InterPro" id="IPR008972">
    <property type="entry name" value="Cupredoxin"/>
</dbReference>
<keyword evidence="3" id="KW-1185">Reference proteome</keyword>
<dbReference type="PROSITE" id="PS51257">
    <property type="entry name" value="PROKAR_LIPOPROTEIN"/>
    <property type="match status" value="1"/>
</dbReference>
<dbReference type="OrthoDB" id="279535at2"/>